<comment type="caution">
    <text evidence="2">The sequence shown here is derived from an EMBL/GenBank/DDBJ whole genome shotgun (WGS) entry which is preliminary data.</text>
</comment>
<evidence type="ECO:0000256" key="1">
    <source>
        <dbReference type="SAM" id="MobiDB-lite"/>
    </source>
</evidence>
<evidence type="ECO:0000313" key="2">
    <source>
        <dbReference type="EMBL" id="KAB0656143.1"/>
    </source>
</evidence>
<proteinExistence type="predicted"/>
<feature type="region of interest" description="Disordered" evidence="1">
    <location>
        <begin position="1"/>
        <end position="26"/>
    </location>
</feature>
<feature type="non-terminal residue" evidence="2">
    <location>
        <position position="63"/>
    </location>
</feature>
<dbReference type="Proteomes" id="UP000473571">
    <property type="component" value="Unassembled WGS sequence"/>
</dbReference>
<dbReference type="EMBL" id="VZOL01000484">
    <property type="protein sequence ID" value="KAB0656143.1"/>
    <property type="molecule type" value="Genomic_DNA"/>
</dbReference>
<name>A0A6L3ND38_9BURK</name>
<gene>
    <name evidence="2" type="ORF">F7R13_25000</name>
</gene>
<sequence length="63" mass="7094">MPARCGRPARSASPTAHAKKKVHRRKPWRVFKRLHNLTPDSKDVGGGNCSIERHFRHWAAGPA</sequence>
<feature type="compositionally biased region" description="Basic residues" evidence="1">
    <location>
        <begin position="17"/>
        <end position="26"/>
    </location>
</feature>
<reference evidence="2 3" key="1">
    <citation type="submission" date="2019-09" db="EMBL/GenBank/DDBJ databases">
        <title>Draft genome sequences of 48 bacterial type strains from the CCUG.</title>
        <authorList>
            <person name="Tunovic T."/>
            <person name="Pineiro-Iglesias B."/>
            <person name="Unosson C."/>
            <person name="Inganas E."/>
            <person name="Ohlen M."/>
            <person name="Cardew S."/>
            <person name="Jensie-Markopoulos S."/>
            <person name="Salva-Serra F."/>
            <person name="Jaen-Luchoro D."/>
            <person name="Karlsson R."/>
            <person name="Svensson-Stadler L."/>
            <person name="Chun J."/>
            <person name="Moore E."/>
        </authorList>
    </citation>
    <scope>NUCLEOTIDE SEQUENCE [LARGE SCALE GENOMIC DNA]</scope>
    <source>
        <strain evidence="2 3">CCUG 65687</strain>
    </source>
</reference>
<protein>
    <submittedName>
        <fullName evidence="2">Uncharacterized protein</fullName>
    </submittedName>
</protein>
<dbReference type="AlphaFoldDB" id="A0A6L3ND38"/>
<accession>A0A6L3ND38</accession>
<evidence type="ECO:0000313" key="3">
    <source>
        <dbReference type="Proteomes" id="UP000473571"/>
    </source>
</evidence>
<organism evidence="2 3">
    <name type="scientific">Burkholderia territorii</name>
    <dbReference type="NCBI Taxonomy" id="1503055"/>
    <lineage>
        <taxon>Bacteria</taxon>
        <taxon>Pseudomonadati</taxon>
        <taxon>Pseudomonadota</taxon>
        <taxon>Betaproteobacteria</taxon>
        <taxon>Burkholderiales</taxon>
        <taxon>Burkholderiaceae</taxon>
        <taxon>Burkholderia</taxon>
        <taxon>Burkholderia cepacia complex</taxon>
    </lineage>
</organism>